<dbReference type="Proteomes" id="UP000034739">
    <property type="component" value="Unassembled WGS sequence"/>
</dbReference>
<accession>A0A0G1TZP4</accession>
<proteinExistence type="inferred from homology"/>
<dbReference type="PANTHER" id="PTHR34182">
    <property type="entry name" value="PROTEIN-EXPORT MEMBRANE PROTEIN SECG"/>
    <property type="match status" value="1"/>
</dbReference>
<dbReference type="GO" id="GO:0065002">
    <property type="term" value="P:intracellular protein transmembrane transport"/>
    <property type="evidence" value="ECO:0007669"/>
    <property type="project" value="TreeGrafter"/>
</dbReference>
<keyword evidence="4 10" id="KW-1003">Cell membrane</keyword>
<dbReference type="AlphaFoldDB" id="A0A0G1TZP4"/>
<reference evidence="11 12" key="1">
    <citation type="journal article" date="2015" name="Nature">
        <title>rRNA introns, odd ribosomes, and small enigmatic genomes across a large radiation of phyla.</title>
        <authorList>
            <person name="Brown C.T."/>
            <person name="Hug L.A."/>
            <person name="Thomas B.C."/>
            <person name="Sharon I."/>
            <person name="Castelle C.J."/>
            <person name="Singh A."/>
            <person name="Wilkins M.J."/>
            <person name="Williams K.H."/>
            <person name="Banfield J.F."/>
        </authorList>
    </citation>
    <scope>NUCLEOTIDE SEQUENCE [LARGE SCALE GENOMIC DNA]</scope>
</reference>
<dbReference type="GO" id="GO:0043952">
    <property type="term" value="P:protein transport by the Sec complex"/>
    <property type="evidence" value="ECO:0007669"/>
    <property type="project" value="TreeGrafter"/>
</dbReference>
<evidence type="ECO:0000256" key="7">
    <source>
        <dbReference type="ARBA" id="ARBA00022989"/>
    </source>
</evidence>
<keyword evidence="8 10" id="KW-0811">Translocation</keyword>
<protein>
    <recommendedName>
        <fullName evidence="10">Protein-export membrane protein SecG</fullName>
    </recommendedName>
</protein>
<dbReference type="PRINTS" id="PR01651">
    <property type="entry name" value="SECGEXPORT"/>
</dbReference>
<evidence type="ECO:0000256" key="9">
    <source>
        <dbReference type="ARBA" id="ARBA00023136"/>
    </source>
</evidence>
<evidence type="ECO:0000256" key="8">
    <source>
        <dbReference type="ARBA" id="ARBA00023010"/>
    </source>
</evidence>
<evidence type="ECO:0000256" key="4">
    <source>
        <dbReference type="ARBA" id="ARBA00022475"/>
    </source>
</evidence>
<evidence type="ECO:0000256" key="1">
    <source>
        <dbReference type="ARBA" id="ARBA00004651"/>
    </source>
</evidence>
<keyword evidence="5 10" id="KW-0812">Transmembrane</keyword>
<comment type="caution">
    <text evidence="10">Lacks conserved residue(s) required for the propagation of feature annotation.</text>
</comment>
<evidence type="ECO:0000256" key="2">
    <source>
        <dbReference type="ARBA" id="ARBA00008445"/>
    </source>
</evidence>
<dbReference type="GO" id="GO:0005886">
    <property type="term" value="C:plasma membrane"/>
    <property type="evidence" value="ECO:0007669"/>
    <property type="project" value="UniProtKB-SubCell"/>
</dbReference>
<comment type="caution">
    <text evidence="11">The sequence shown here is derived from an EMBL/GenBank/DDBJ whole genome shotgun (WGS) entry which is preliminary data.</text>
</comment>
<evidence type="ECO:0000313" key="11">
    <source>
        <dbReference type="EMBL" id="KKU87301.1"/>
    </source>
</evidence>
<evidence type="ECO:0000313" key="12">
    <source>
        <dbReference type="Proteomes" id="UP000034739"/>
    </source>
</evidence>
<dbReference type="EMBL" id="LCOY01000031">
    <property type="protein sequence ID" value="KKU87301.1"/>
    <property type="molecule type" value="Genomic_DNA"/>
</dbReference>
<evidence type="ECO:0000256" key="3">
    <source>
        <dbReference type="ARBA" id="ARBA00022448"/>
    </source>
</evidence>
<dbReference type="NCBIfam" id="TIGR00810">
    <property type="entry name" value="secG"/>
    <property type="match status" value="1"/>
</dbReference>
<evidence type="ECO:0000256" key="6">
    <source>
        <dbReference type="ARBA" id="ARBA00022927"/>
    </source>
</evidence>
<dbReference type="Pfam" id="PF03840">
    <property type="entry name" value="SecG"/>
    <property type="match status" value="1"/>
</dbReference>
<keyword evidence="3 10" id="KW-0813">Transport</keyword>
<organism evidence="11 12">
    <name type="scientific">Candidatus Gottesmanbacteria bacterium GW2011_GWA2_47_9</name>
    <dbReference type="NCBI Taxonomy" id="1618445"/>
    <lineage>
        <taxon>Bacteria</taxon>
        <taxon>Candidatus Gottesmaniibacteriota</taxon>
    </lineage>
</organism>
<evidence type="ECO:0000256" key="5">
    <source>
        <dbReference type="ARBA" id="ARBA00022692"/>
    </source>
</evidence>
<comment type="subcellular location">
    <subcellularLocation>
        <location evidence="1 10">Cell membrane</location>
        <topology evidence="1 10">Multi-pass membrane protein</topology>
    </subcellularLocation>
</comment>
<keyword evidence="6 10" id="KW-0653">Protein transport</keyword>
<keyword evidence="9 10" id="KW-0472">Membrane</keyword>
<dbReference type="PANTHER" id="PTHR34182:SF1">
    <property type="entry name" value="PROTEIN-EXPORT MEMBRANE PROTEIN SECG"/>
    <property type="match status" value="1"/>
</dbReference>
<dbReference type="InterPro" id="IPR004692">
    <property type="entry name" value="SecG"/>
</dbReference>
<evidence type="ECO:0000256" key="10">
    <source>
        <dbReference type="RuleBase" id="RU365087"/>
    </source>
</evidence>
<comment type="similarity">
    <text evidence="2 10">Belongs to the SecG family.</text>
</comment>
<keyword evidence="7 10" id="KW-1133">Transmembrane helix</keyword>
<dbReference type="GO" id="GO:0009306">
    <property type="term" value="P:protein secretion"/>
    <property type="evidence" value="ECO:0007669"/>
    <property type="project" value="UniProtKB-UniRule"/>
</dbReference>
<name>A0A0G1TZP4_9BACT</name>
<comment type="function">
    <text evidence="10">Involved in protein export. Participates in an early event of protein translocation.</text>
</comment>
<dbReference type="GO" id="GO:0015450">
    <property type="term" value="F:protein-transporting ATPase activity"/>
    <property type="evidence" value="ECO:0007669"/>
    <property type="project" value="UniProtKB-UniRule"/>
</dbReference>
<gene>
    <name evidence="11" type="ORF">UY16_C0031G0005</name>
</gene>
<sequence length="71" mass="7370">MKSALLVFHILISVTLIALILLQNSKGGLGGAFGGADAFRTRRGAEKVVFTATIVAAVLFLATSVANLLIQ</sequence>
<feature type="transmembrane region" description="Helical" evidence="10">
    <location>
        <begin position="48"/>
        <end position="70"/>
    </location>
</feature>